<evidence type="ECO:0000256" key="7">
    <source>
        <dbReference type="SAM" id="MobiDB-lite"/>
    </source>
</evidence>
<dbReference type="STRING" id="1036808.A0A0C3EBF2"/>
<dbReference type="FunFam" id="3.30.70.1350:FF:000001">
    <property type="entry name" value="Metal tolerance protein 11"/>
    <property type="match status" value="1"/>
</dbReference>
<keyword evidence="6 8" id="KW-0472">Membrane</keyword>
<dbReference type="Proteomes" id="UP000053989">
    <property type="component" value="Unassembled WGS sequence"/>
</dbReference>
<evidence type="ECO:0000256" key="8">
    <source>
        <dbReference type="SAM" id="Phobius"/>
    </source>
</evidence>
<dbReference type="EMBL" id="KN822005">
    <property type="protein sequence ID" value="KIM70055.1"/>
    <property type="molecule type" value="Genomic_DNA"/>
</dbReference>
<dbReference type="GO" id="GO:0012505">
    <property type="term" value="C:endomembrane system"/>
    <property type="evidence" value="ECO:0007669"/>
    <property type="project" value="UniProtKB-SubCell"/>
</dbReference>
<feature type="transmembrane region" description="Helical" evidence="8">
    <location>
        <begin position="284"/>
        <end position="302"/>
    </location>
</feature>
<dbReference type="AlphaFoldDB" id="A0A0C3EBF2"/>
<dbReference type="Pfam" id="PF01545">
    <property type="entry name" value="Cation_efflux"/>
    <property type="match status" value="1"/>
</dbReference>
<dbReference type="OrthoDB" id="78296at2759"/>
<accession>A0A0C3EBF2</accession>
<keyword evidence="12" id="KW-1185">Reference proteome</keyword>
<feature type="domain" description="Cation efflux protein transmembrane" evidence="9">
    <location>
        <begin position="100"/>
        <end position="275"/>
    </location>
</feature>
<dbReference type="Gene3D" id="1.20.1510.10">
    <property type="entry name" value="Cation efflux protein transmembrane domain"/>
    <property type="match status" value="1"/>
</dbReference>
<evidence type="ECO:0000313" key="12">
    <source>
        <dbReference type="Proteomes" id="UP000053989"/>
    </source>
</evidence>
<dbReference type="PANTHER" id="PTHR43840">
    <property type="entry name" value="MITOCHONDRIAL METAL TRANSPORTER 1-RELATED"/>
    <property type="match status" value="1"/>
</dbReference>
<dbReference type="GO" id="GO:0008324">
    <property type="term" value="F:monoatomic cation transmembrane transporter activity"/>
    <property type="evidence" value="ECO:0007669"/>
    <property type="project" value="InterPro"/>
</dbReference>
<dbReference type="InterPro" id="IPR027470">
    <property type="entry name" value="Cation_efflux_CTD"/>
</dbReference>
<reference evidence="11 12" key="1">
    <citation type="submission" date="2014-04" db="EMBL/GenBank/DDBJ databases">
        <authorList>
            <consortium name="DOE Joint Genome Institute"/>
            <person name="Kuo A."/>
            <person name="Kohler A."/>
            <person name="Nagy L.G."/>
            <person name="Floudas D."/>
            <person name="Copeland A."/>
            <person name="Barry K.W."/>
            <person name="Cichocki N."/>
            <person name="Veneault-Fourrey C."/>
            <person name="LaButti K."/>
            <person name="Lindquist E.A."/>
            <person name="Lipzen A."/>
            <person name="Lundell T."/>
            <person name="Morin E."/>
            <person name="Murat C."/>
            <person name="Sun H."/>
            <person name="Tunlid A."/>
            <person name="Henrissat B."/>
            <person name="Grigoriev I.V."/>
            <person name="Hibbett D.S."/>
            <person name="Martin F."/>
            <person name="Nordberg H.P."/>
            <person name="Cantor M.N."/>
            <person name="Hua S.X."/>
        </authorList>
    </citation>
    <scope>NUCLEOTIDE SEQUENCE [LARGE SCALE GENOMIC DNA]</scope>
    <source>
        <strain evidence="11 12">Foug A</strain>
    </source>
</reference>
<feature type="compositionally biased region" description="Basic and acidic residues" evidence="7">
    <location>
        <begin position="18"/>
        <end position="33"/>
    </location>
</feature>
<keyword evidence="4 8" id="KW-1133">Transmembrane helix</keyword>
<dbReference type="FunFam" id="1.20.1510.10:FF:000005">
    <property type="entry name" value="Putative Cation diffusion facilitator 1"/>
    <property type="match status" value="1"/>
</dbReference>
<keyword evidence="3 8" id="KW-0812">Transmembrane</keyword>
<dbReference type="GO" id="GO:0098771">
    <property type="term" value="P:inorganic ion homeostasis"/>
    <property type="evidence" value="ECO:0007669"/>
    <property type="project" value="UniProtKB-ARBA"/>
</dbReference>
<gene>
    <name evidence="11" type="ORF">SCLCIDRAFT_501512</name>
</gene>
<feature type="transmembrane region" description="Helical" evidence="8">
    <location>
        <begin position="125"/>
        <end position="146"/>
    </location>
</feature>
<dbReference type="Pfam" id="PF16916">
    <property type="entry name" value="ZT_dimer"/>
    <property type="match status" value="1"/>
</dbReference>
<evidence type="ECO:0000259" key="10">
    <source>
        <dbReference type="Pfam" id="PF16916"/>
    </source>
</evidence>
<feature type="region of interest" description="Disordered" evidence="7">
    <location>
        <begin position="1"/>
        <end position="33"/>
    </location>
</feature>
<sequence>MSMDFPGSPIASNVQTGRDVEMKPQVKDELRPDPFKFRRGIVPDEELSQLRQRRKTGKNLEKYQRKQNELIDSLLKSMEEHTEQAKDVEKAFHFSIRFAVWASLIANLSLCVLQLYAAISSVSLSLIATGIDSVFDFGSNLFLYYMHKQALKMDLNKWPVGGSRLETIGNIVYGTLMSSVNLVVIVESIRSFMSHEKDNVFHLASILAVAAALGLKFLLFFYCSPLRSKSSQVQVLWEDHRNDLFINTFGILMSAGGSRLKWWLDPLGGMLVRFHCALIAKFSYSYLQIASGVIIAWAHTIYEQFGLLAGKSAPHEFLQLVIYKAMTFSEHIDKIDTVRAYHSGPNYFVEVDIVMDATTPLWKAHDISQQLQDKLEALPNVERAFVHVDHETDHTPEHRKPM</sequence>
<evidence type="ECO:0000256" key="5">
    <source>
        <dbReference type="ARBA" id="ARBA00023065"/>
    </source>
</evidence>
<proteinExistence type="predicted"/>
<organism evidence="11 12">
    <name type="scientific">Scleroderma citrinum Foug A</name>
    <dbReference type="NCBI Taxonomy" id="1036808"/>
    <lineage>
        <taxon>Eukaryota</taxon>
        <taxon>Fungi</taxon>
        <taxon>Dikarya</taxon>
        <taxon>Basidiomycota</taxon>
        <taxon>Agaricomycotina</taxon>
        <taxon>Agaricomycetes</taxon>
        <taxon>Agaricomycetidae</taxon>
        <taxon>Boletales</taxon>
        <taxon>Sclerodermatineae</taxon>
        <taxon>Sclerodermataceae</taxon>
        <taxon>Scleroderma</taxon>
    </lineage>
</organism>
<dbReference type="PANTHER" id="PTHR43840:SF12">
    <property type="entry name" value="CATION DIFFUSION FACILITATOR 1 (AFU_ORTHOLOGUE AFUA_1G14440)"/>
    <property type="match status" value="1"/>
</dbReference>
<keyword evidence="2" id="KW-0813">Transport</keyword>
<feature type="domain" description="Cation efflux protein cytoplasmic" evidence="10">
    <location>
        <begin position="330"/>
        <end position="390"/>
    </location>
</feature>
<evidence type="ECO:0000259" key="9">
    <source>
        <dbReference type="Pfam" id="PF01545"/>
    </source>
</evidence>
<evidence type="ECO:0000256" key="6">
    <source>
        <dbReference type="ARBA" id="ARBA00023136"/>
    </source>
</evidence>
<comment type="subcellular location">
    <subcellularLocation>
        <location evidence="1">Endomembrane system</location>
        <topology evidence="1">Multi-pass membrane protein</topology>
    </subcellularLocation>
</comment>
<feature type="transmembrane region" description="Helical" evidence="8">
    <location>
        <begin position="167"/>
        <end position="189"/>
    </location>
</feature>
<dbReference type="InterPro" id="IPR027469">
    <property type="entry name" value="Cation_efflux_TMD_sf"/>
</dbReference>
<dbReference type="InterPro" id="IPR058533">
    <property type="entry name" value="Cation_efflux_TM"/>
</dbReference>
<reference evidence="12" key="2">
    <citation type="submission" date="2015-01" db="EMBL/GenBank/DDBJ databases">
        <title>Evolutionary Origins and Diversification of the Mycorrhizal Mutualists.</title>
        <authorList>
            <consortium name="DOE Joint Genome Institute"/>
            <consortium name="Mycorrhizal Genomics Consortium"/>
            <person name="Kohler A."/>
            <person name="Kuo A."/>
            <person name="Nagy L.G."/>
            <person name="Floudas D."/>
            <person name="Copeland A."/>
            <person name="Barry K.W."/>
            <person name="Cichocki N."/>
            <person name="Veneault-Fourrey C."/>
            <person name="LaButti K."/>
            <person name="Lindquist E.A."/>
            <person name="Lipzen A."/>
            <person name="Lundell T."/>
            <person name="Morin E."/>
            <person name="Murat C."/>
            <person name="Riley R."/>
            <person name="Ohm R."/>
            <person name="Sun H."/>
            <person name="Tunlid A."/>
            <person name="Henrissat B."/>
            <person name="Grigoriev I.V."/>
            <person name="Hibbett D.S."/>
            <person name="Martin F."/>
        </authorList>
    </citation>
    <scope>NUCLEOTIDE SEQUENCE [LARGE SCALE GENOMIC DNA]</scope>
    <source>
        <strain evidence="12">Foug A</strain>
    </source>
</reference>
<dbReference type="GO" id="GO:0016020">
    <property type="term" value="C:membrane"/>
    <property type="evidence" value="ECO:0007669"/>
    <property type="project" value="InterPro"/>
</dbReference>
<dbReference type="InterPro" id="IPR050291">
    <property type="entry name" value="CDF_Transporter"/>
</dbReference>
<evidence type="ECO:0000256" key="4">
    <source>
        <dbReference type="ARBA" id="ARBA00022989"/>
    </source>
</evidence>
<protein>
    <submittedName>
        <fullName evidence="11">Uncharacterized protein</fullName>
    </submittedName>
</protein>
<dbReference type="InterPro" id="IPR036837">
    <property type="entry name" value="Cation_efflux_CTD_sf"/>
</dbReference>
<dbReference type="Gene3D" id="3.30.70.1350">
    <property type="entry name" value="Cation efflux protein, cytoplasmic domain"/>
    <property type="match status" value="1"/>
</dbReference>
<feature type="transmembrane region" description="Helical" evidence="8">
    <location>
        <begin position="201"/>
        <end position="223"/>
    </location>
</feature>
<evidence type="ECO:0000256" key="3">
    <source>
        <dbReference type="ARBA" id="ARBA00022692"/>
    </source>
</evidence>
<feature type="transmembrane region" description="Helical" evidence="8">
    <location>
        <begin position="98"/>
        <end position="119"/>
    </location>
</feature>
<dbReference type="SUPFAM" id="SSF160240">
    <property type="entry name" value="Cation efflux protein cytoplasmic domain-like"/>
    <property type="match status" value="1"/>
</dbReference>
<evidence type="ECO:0000256" key="2">
    <source>
        <dbReference type="ARBA" id="ARBA00022448"/>
    </source>
</evidence>
<dbReference type="SUPFAM" id="SSF161111">
    <property type="entry name" value="Cation efflux protein transmembrane domain-like"/>
    <property type="match status" value="1"/>
</dbReference>
<dbReference type="HOGENOM" id="CLU_013430_2_2_1"/>
<evidence type="ECO:0000313" key="11">
    <source>
        <dbReference type="EMBL" id="KIM70055.1"/>
    </source>
</evidence>
<name>A0A0C3EBF2_9AGAM</name>
<keyword evidence="5" id="KW-0406">Ion transport</keyword>
<dbReference type="GO" id="GO:0030003">
    <property type="term" value="P:intracellular monoatomic cation homeostasis"/>
    <property type="evidence" value="ECO:0007669"/>
    <property type="project" value="UniProtKB-ARBA"/>
</dbReference>
<dbReference type="InParanoid" id="A0A0C3EBF2"/>
<evidence type="ECO:0000256" key="1">
    <source>
        <dbReference type="ARBA" id="ARBA00004127"/>
    </source>
</evidence>